<dbReference type="Proteomes" id="UP000193380">
    <property type="component" value="Unassembled WGS sequence"/>
</dbReference>
<reference evidence="2" key="2">
    <citation type="submission" date="2014-03" db="EMBL/GenBank/DDBJ databases">
        <authorList>
            <person name="Genoscope - CEA"/>
        </authorList>
    </citation>
    <scope>NUCLEOTIDE SEQUENCE</scope>
</reference>
<evidence type="ECO:0000256" key="1">
    <source>
        <dbReference type="SAM" id="MobiDB-lite"/>
    </source>
</evidence>
<proteinExistence type="predicted"/>
<feature type="compositionally biased region" description="Polar residues" evidence="1">
    <location>
        <begin position="129"/>
        <end position="155"/>
    </location>
</feature>
<organism evidence="2 3">
    <name type="scientific">Oncorhynchus mykiss</name>
    <name type="common">Rainbow trout</name>
    <name type="synonym">Salmo gairdneri</name>
    <dbReference type="NCBI Taxonomy" id="8022"/>
    <lineage>
        <taxon>Eukaryota</taxon>
        <taxon>Metazoa</taxon>
        <taxon>Chordata</taxon>
        <taxon>Craniata</taxon>
        <taxon>Vertebrata</taxon>
        <taxon>Euteleostomi</taxon>
        <taxon>Actinopterygii</taxon>
        <taxon>Neopterygii</taxon>
        <taxon>Teleostei</taxon>
        <taxon>Protacanthopterygii</taxon>
        <taxon>Salmoniformes</taxon>
        <taxon>Salmonidae</taxon>
        <taxon>Salmoninae</taxon>
        <taxon>Oncorhynchus</taxon>
    </lineage>
</organism>
<dbReference type="AlphaFoldDB" id="A0A060WWN8"/>
<dbReference type="EMBL" id="FR904766">
    <property type="protein sequence ID" value="CDQ71417.1"/>
    <property type="molecule type" value="Genomic_DNA"/>
</dbReference>
<sequence length="251" mass="27472">MLAIVYRAVSPPDNCTVRNHITWNTLPALQAIYRTQCYSKAKKIIKDLSQPSHVLFTTLSSRKQVIVCEPAAMSTVVVMDPARDASNLQSSCGTGDSIASLDEVTMDSTANESSEEESAGEREAETGANTELTNNPTDIPTEWPTHTQSVSAQRPDSLSLAVAKPDLWTSSGDGEVRLRMGESGFASEPPLTVDQMFKTAVERFGSYTALGWKEGEQTKTINYQEYYQACRTAAKSFLKVRLKTQTNSADT</sequence>
<evidence type="ECO:0000313" key="2">
    <source>
        <dbReference type="EMBL" id="CDQ71417.1"/>
    </source>
</evidence>
<dbReference type="STRING" id="8022.A0A060WWN8"/>
<dbReference type="PaxDb" id="8022-A0A060WWN8"/>
<gene>
    <name evidence="2" type="ORF">GSONMT00042748001</name>
</gene>
<feature type="region of interest" description="Disordered" evidence="1">
    <location>
        <begin position="106"/>
        <end position="155"/>
    </location>
</feature>
<reference evidence="2" key="1">
    <citation type="journal article" date="2014" name="Nat. Commun.">
        <title>The rainbow trout genome provides novel insights into evolution after whole-genome duplication in vertebrates.</title>
        <authorList>
            <person name="Berthelot C."/>
            <person name="Brunet F."/>
            <person name="Chalopin D."/>
            <person name="Juanchich A."/>
            <person name="Bernard M."/>
            <person name="Noel B."/>
            <person name="Bento P."/>
            <person name="Da Silva C."/>
            <person name="Labadie K."/>
            <person name="Alberti A."/>
            <person name="Aury J.M."/>
            <person name="Louis A."/>
            <person name="Dehais P."/>
            <person name="Bardou P."/>
            <person name="Montfort J."/>
            <person name="Klopp C."/>
            <person name="Cabau C."/>
            <person name="Gaspin C."/>
            <person name="Thorgaard G.H."/>
            <person name="Boussaha M."/>
            <person name="Quillet E."/>
            <person name="Guyomard R."/>
            <person name="Galiana D."/>
            <person name="Bobe J."/>
            <person name="Volff J.N."/>
            <person name="Genet C."/>
            <person name="Wincker P."/>
            <person name="Jaillon O."/>
            <person name="Roest Crollius H."/>
            <person name="Guiguen Y."/>
        </authorList>
    </citation>
    <scope>NUCLEOTIDE SEQUENCE [LARGE SCALE GENOMIC DNA]</scope>
</reference>
<name>A0A060WWN8_ONCMY</name>
<evidence type="ECO:0008006" key="4">
    <source>
        <dbReference type="Google" id="ProtNLM"/>
    </source>
</evidence>
<protein>
    <recommendedName>
        <fullName evidence="4">AMP-dependent synthetase/ligase domain-containing protein</fullName>
    </recommendedName>
</protein>
<accession>A0A060WWN8</accession>
<evidence type="ECO:0000313" key="3">
    <source>
        <dbReference type="Proteomes" id="UP000193380"/>
    </source>
</evidence>